<evidence type="ECO:0000259" key="1">
    <source>
        <dbReference type="PROSITE" id="PS51746"/>
    </source>
</evidence>
<dbReference type="GO" id="GO:0004722">
    <property type="term" value="F:protein serine/threonine phosphatase activity"/>
    <property type="evidence" value="ECO:0007669"/>
    <property type="project" value="UniProtKB-EC"/>
</dbReference>
<dbReference type="InterPro" id="IPR036457">
    <property type="entry name" value="PPM-type-like_dom_sf"/>
</dbReference>
<dbReference type="EMBL" id="JACIGE010000003">
    <property type="protein sequence ID" value="MBB4246867.1"/>
    <property type="molecule type" value="Genomic_DNA"/>
</dbReference>
<dbReference type="AlphaFoldDB" id="A0A840FXM7"/>
<keyword evidence="3" id="KW-1185">Reference proteome</keyword>
<organism evidence="2 3">
    <name type="scientific">Rhodocyclus tenuis</name>
    <name type="common">Rhodospirillum tenue</name>
    <dbReference type="NCBI Taxonomy" id="1066"/>
    <lineage>
        <taxon>Bacteria</taxon>
        <taxon>Pseudomonadati</taxon>
        <taxon>Pseudomonadota</taxon>
        <taxon>Betaproteobacteria</taxon>
        <taxon>Rhodocyclales</taxon>
        <taxon>Rhodocyclaceae</taxon>
        <taxon>Rhodocyclus</taxon>
    </lineage>
</organism>
<dbReference type="NCBIfam" id="NF033484">
    <property type="entry name" value="Stp1_PP2C_phos"/>
    <property type="match status" value="1"/>
</dbReference>
<gene>
    <name evidence="2" type="ORF">GGD90_001230</name>
</gene>
<accession>A0A840FXM7</accession>
<name>A0A840FXM7_RHOTE</name>
<dbReference type="EC" id="3.1.3.16" evidence="2"/>
<dbReference type="SUPFAM" id="SSF81606">
    <property type="entry name" value="PP2C-like"/>
    <property type="match status" value="1"/>
</dbReference>
<dbReference type="SMART" id="SM00332">
    <property type="entry name" value="PP2Cc"/>
    <property type="match status" value="1"/>
</dbReference>
<dbReference type="OrthoDB" id="9801841at2"/>
<dbReference type="Pfam" id="PF13672">
    <property type="entry name" value="PP2C_2"/>
    <property type="match status" value="1"/>
</dbReference>
<dbReference type="Gene3D" id="3.60.40.10">
    <property type="entry name" value="PPM-type phosphatase domain"/>
    <property type="match status" value="1"/>
</dbReference>
<dbReference type="InterPro" id="IPR001932">
    <property type="entry name" value="PPM-type_phosphatase-like_dom"/>
</dbReference>
<evidence type="ECO:0000313" key="2">
    <source>
        <dbReference type="EMBL" id="MBB4246867.1"/>
    </source>
</evidence>
<evidence type="ECO:0000313" key="3">
    <source>
        <dbReference type="Proteomes" id="UP000587070"/>
    </source>
</evidence>
<dbReference type="PANTHER" id="PTHR47992">
    <property type="entry name" value="PROTEIN PHOSPHATASE"/>
    <property type="match status" value="1"/>
</dbReference>
<proteinExistence type="predicted"/>
<comment type="caution">
    <text evidence="2">The sequence shown here is derived from an EMBL/GenBank/DDBJ whole genome shotgun (WGS) entry which is preliminary data.</text>
</comment>
<reference evidence="2 3" key="1">
    <citation type="submission" date="2020-08" db="EMBL/GenBank/DDBJ databases">
        <title>Genome sequencing of Purple Non-Sulfur Bacteria from various extreme environments.</title>
        <authorList>
            <person name="Mayer M."/>
        </authorList>
    </citation>
    <scope>NUCLEOTIDE SEQUENCE [LARGE SCALE GENOMIC DNA]</scope>
    <source>
        <strain evidence="2 3">2761</strain>
    </source>
</reference>
<keyword evidence="2" id="KW-0378">Hydrolase</keyword>
<sequence>MSLAEALEFATATDRGRVREHNEDAVFANPHLGLAILADGMGGYNAGEVASGMATTLLAAELEAALAGRSPSAPAHSEPSARRCLRSCVESVNAAILAVANSQKQCAGMGTTLVAALFYDDRVAVAHLGDSRLYRLRGDQLLSLTRDHSPLQEQLDSGLLTLAEARHSQQRNLLTRALGVDTSVDVEIHEHAVAPGDLYLLCSDGLTEMLDDTQIGRVLQLHGSQPDLAARQLIRIANDNGGHDNVSVILVAVRRGFPAAANSWWSSFAARFRQDRRRAGR</sequence>
<dbReference type="RefSeq" id="WP_153115367.1">
    <property type="nucleotide sequence ID" value="NZ_JACIGE010000003.1"/>
</dbReference>
<feature type="domain" description="PPM-type phosphatase" evidence="1">
    <location>
        <begin position="8"/>
        <end position="253"/>
    </location>
</feature>
<dbReference type="CDD" id="cd00143">
    <property type="entry name" value="PP2Cc"/>
    <property type="match status" value="1"/>
</dbReference>
<dbReference type="PROSITE" id="PS51746">
    <property type="entry name" value="PPM_2"/>
    <property type="match status" value="1"/>
</dbReference>
<dbReference type="InterPro" id="IPR015655">
    <property type="entry name" value="PP2C"/>
</dbReference>
<protein>
    <submittedName>
        <fullName evidence="2">Protein phosphatase</fullName>
        <ecNumber evidence="2">3.1.3.16</ecNumber>
    </submittedName>
</protein>
<dbReference type="Proteomes" id="UP000587070">
    <property type="component" value="Unassembled WGS sequence"/>
</dbReference>
<dbReference type="SMART" id="SM00331">
    <property type="entry name" value="PP2C_SIG"/>
    <property type="match status" value="1"/>
</dbReference>